<dbReference type="PANTHER" id="PTHR37739">
    <property type="entry name" value="KINESIN-LIKE PROTEIN KIN-12D"/>
    <property type="match status" value="1"/>
</dbReference>
<comment type="caution">
    <text evidence="7">The sequence shown here is derived from an EMBL/GenBank/DDBJ whole genome shotgun (WGS) entry which is preliminary data.</text>
</comment>
<keyword evidence="5" id="KW-0505">Motor protein</keyword>
<evidence type="ECO:0000256" key="3">
    <source>
        <dbReference type="ARBA" id="ARBA00022840"/>
    </source>
</evidence>
<dbReference type="SUPFAM" id="SSF52540">
    <property type="entry name" value="P-loop containing nucleoside triphosphate hydrolases"/>
    <property type="match status" value="1"/>
</dbReference>
<protein>
    <recommendedName>
        <fullName evidence="9">Sulfotransferase domain-containing protein</fullName>
    </recommendedName>
</protein>
<keyword evidence="4 6" id="KW-0175">Coiled coil</keyword>
<keyword evidence="8" id="KW-1185">Reference proteome</keyword>
<feature type="coiled-coil region" evidence="6">
    <location>
        <begin position="511"/>
        <end position="545"/>
    </location>
</feature>
<dbReference type="GO" id="GO:0005874">
    <property type="term" value="C:microtubule"/>
    <property type="evidence" value="ECO:0007669"/>
    <property type="project" value="UniProtKB-KW"/>
</dbReference>
<reference evidence="7 8" key="1">
    <citation type="submission" date="2016-09" db="EMBL/GenBank/DDBJ databases">
        <title>Rhizobium oryziradicis sp. nov., isolated from the root of rice.</title>
        <authorList>
            <person name="Zhao J."/>
            <person name="Zhang X."/>
        </authorList>
    </citation>
    <scope>NUCLEOTIDE SEQUENCE [LARGE SCALE GENOMIC DNA]</scope>
    <source>
        <strain evidence="7 8">N19</strain>
    </source>
</reference>
<dbReference type="InterPro" id="IPR027417">
    <property type="entry name" value="P-loop_NTPase"/>
</dbReference>
<feature type="coiled-coil region" evidence="6">
    <location>
        <begin position="311"/>
        <end position="450"/>
    </location>
</feature>
<name>A0A1Q8ZR08_9HYPH</name>
<evidence type="ECO:0008006" key="9">
    <source>
        <dbReference type="Google" id="ProtNLM"/>
    </source>
</evidence>
<proteinExistence type="predicted"/>
<evidence type="ECO:0000256" key="5">
    <source>
        <dbReference type="ARBA" id="ARBA00023175"/>
    </source>
</evidence>
<evidence type="ECO:0000313" key="7">
    <source>
        <dbReference type="EMBL" id="OLP44514.1"/>
    </source>
</evidence>
<dbReference type="Gene3D" id="3.40.50.300">
    <property type="entry name" value="P-loop containing nucleotide triphosphate hydrolases"/>
    <property type="match status" value="1"/>
</dbReference>
<evidence type="ECO:0000256" key="1">
    <source>
        <dbReference type="ARBA" id="ARBA00022701"/>
    </source>
</evidence>
<keyword evidence="1" id="KW-0493">Microtubule</keyword>
<dbReference type="PANTHER" id="PTHR37739:SF8">
    <property type="entry name" value="KINESIN-LIKE PROTEIN KIN-12D"/>
    <property type="match status" value="1"/>
</dbReference>
<evidence type="ECO:0000313" key="8">
    <source>
        <dbReference type="Proteomes" id="UP000186894"/>
    </source>
</evidence>
<evidence type="ECO:0000256" key="6">
    <source>
        <dbReference type="SAM" id="Coils"/>
    </source>
</evidence>
<accession>A0A1Q8ZR08</accession>
<evidence type="ECO:0000256" key="4">
    <source>
        <dbReference type="ARBA" id="ARBA00023054"/>
    </source>
</evidence>
<sequence length="711" mass="79994">MVLGMHRSGTSSVAGTFAALGAAAPKTLMPPQADNQKGFFESLAIANFNDEILSSAGTVWHDWRKLNSGWYESTVAKEFERRAVSVLTEEFQDQPVWVMKDPRMCRMFPFWLSVMDGMGVATKVVIPIRPPLDVATSLKKRNGFSLSRAMLLWLRHVLDAERDSRGVDRSIIFWADFRRDWRKVCLRVSADINMTWPKMTDVSAHYIDEFLSDDLVHNKTEDEDFRAHSSVHSWTLEAYDALKDLSQGKDIERAQQKLDDINAKLDVAASLFGPVVAEIEAHRDHVAHEHAQSRSELHRVNGELEAAIARQTQEQHAREQLNAHIQELNERIHAYAEMVQAKNSELDALNATLAASWQERESVANERERLAHELERLAHELQTLTDNRAALEQHVADLQSLNDSTAYVLDQKVTALEALEAAHASLAERARTLESELAALIEANSALEDVVEDQKALNGDREREILDLHSRLETVQASNASTLAMLEQKTTALETRETDYNASIQERQILKDRLERQVHDLSGSLNALQAKYDEQSSQIAVLQNAAADFTIAKSIAARKRHGSASNLLNKISARFIARKLVQFGLFDCSFYVAQLREQGLSFDETLSSNSLAGCQHYMAFGWAFGINPNPYFDNRWYLTRYPDVQADGINPLWHYFAYGAAEGRDPGPLFSTDAYLRYHPDVAAQNANPLSHYLLYGQKEGRLVPAVANAS</sequence>
<dbReference type="STRING" id="1867956.BJF95_08335"/>
<keyword evidence="2" id="KW-0547">Nucleotide-binding</keyword>
<gene>
    <name evidence="7" type="ORF">BJF95_08335</name>
</gene>
<dbReference type="InterPro" id="IPR044986">
    <property type="entry name" value="KIF15/KIN-12"/>
</dbReference>
<dbReference type="AlphaFoldDB" id="A0A1Q8ZR08"/>
<keyword evidence="3" id="KW-0067">ATP-binding</keyword>
<evidence type="ECO:0000256" key="2">
    <source>
        <dbReference type="ARBA" id="ARBA00022741"/>
    </source>
</evidence>
<dbReference type="GO" id="GO:0005524">
    <property type="term" value="F:ATP binding"/>
    <property type="evidence" value="ECO:0007669"/>
    <property type="project" value="UniProtKB-KW"/>
</dbReference>
<dbReference type="Proteomes" id="UP000186894">
    <property type="component" value="Unassembled WGS sequence"/>
</dbReference>
<dbReference type="EMBL" id="MKIM01000027">
    <property type="protein sequence ID" value="OLP44514.1"/>
    <property type="molecule type" value="Genomic_DNA"/>
</dbReference>
<organism evidence="7 8">
    <name type="scientific">Rhizobium oryziradicis</name>
    <dbReference type="NCBI Taxonomy" id="1867956"/>
    <lineage>
        <taxon>Bacteria</taxon>
        <taxon>Pseudomonadati</taxon>
        <taxon>Pseudomonadota</taxon>
        <taxon>Alphaproteobacteria</taxon>
        <taxon>Hyphomicrobiales</taxon>
        <taxon>Rhizobiaceae</taxon>
        <taxon>Rhizobium/Agrobacterium group</taxon>
        <taxon>Rhizobium</taxon>
    </lineage>
</organism>